<keyword evidence="2" id="KW-1185">Reference proteome</keyword>
<dbReference type="AlphaFoldDB" id="A0A401GPS2"/>
<evidence type="ECO:0000313" key="1">
    <source>
        <dbReference type="EMBL" id="GBE84149.1"/>
    </source>
</evidence>
<protein>
    <submittedName>
        <fullName evidence="1">Uncharacterized protein</fullName>
    </submittedName>
</protein>
<proteinExistence type="predicted"/>
<sequence>MIGQSGFQASPDATLPQQKMEDVLGKMQLPFGVLLAHKYCIGTVELNGLDNVLHAAAEAMVQRSNAQVHFLPVLTKLDGSALLSGDGDDYISVTAPVYPLTQAHVEALLASVADETEFSDAFVEFNNDRTYVDLKSYPIYHRAVPPPKVIIDVPSAEGWLTGLTSVPFYSVDFAKSSIVWKKRGEGGAHYTGNEAKPWTEDSIYLSYAMVMLSNDPAPKDLKRKRDQK</sequence>
<dbReference type="RefSeq" id="XP_027615062.1">
    <property type="nucleotide sequence ID" value="XM_027759261.1"/>
</dbReference>
<name>A0A401GPS2_9APHY</name>
<gene>
    <name evidence="1" type="ORF">SCP_0601270</name>
</gene>
<reference evidence="1 2" key="1">
    <citation type="journal article" date="2018" name="Sci. Rep.">
        <title>Genome sequence of the cauliflower mushroom Sparassis crispa (Hanabiratake) and its association with beneficial usage.</title>
        <authorList>
            <person name="Kiyama R."/>
            <person name="Furutani Y."/>
            <person name="Kawaguchi K."/>
            <person name="Nakanishi T."/>
        </authorList>
    </citation>
    <scope>NUCLEOTIDE SEQUENCE [LARGE SCALE GENOMIC DNA]</scope>
</reference>
<dbReference type="EMBL" id="BFAD01000006">
    <property type="protein sequence ID" value="GBE84149.1"/>
    <property type="molecule type" value="Genomic_DNA"/>
</dbReference>
<dbReference type="InParanoid" id="A0A401GPS2"/>
<dbReference type="OrthoDB" id="3058546at2759"/>
<evidence type="ECO:0000313" key="2">
    <source>
        <dbReference type="Proteomes" id="UP000287166"/>
    </source>
</evidence>
<accession>A0A401GPS2</accession>
<comment type="caution">
    <text evidence="1">The sequence shown here is derived from an EMBL/GenBank/DDBJ whole genome shotgun (WGS) entry which is preliminary data.</text>
</comment>
<dbReference type="Proteomes" id="UP000287166">
    <property type="component" value="Unassembled WGS sequence"/>
</dbReference>
<organism evidence="1 2">
    <name type="scientific">Sparassis crispa</name>
    <dbReference type="NCBI Taxonomy" id="139825"/>
    <lineage>
        <taxon>Eukaryota</taxon>
        <taxon>Fungi</taxon>
        <taxon>Dikarya</taxon>
        <taxon>Basidiomycota</taxon>
        <taxon>Agaricomycotina</taxon>
        <taxon>Agaricomycetes</taxon>
        <taxon>Polyporales</taxon>
        <taxon>Sparassidaceae</taxon>
        <taxon>Sparassis</taxon>
    </lineage>
</organism>
<dbReference type="GeneID" id="38781066"/>